<accession>A0A8B8UQM7</accession>
<protein>
    <submittedName>
        <fullName evidence="1">Uncharacterized protein</fullName>
    </submittedName>
</protein>
<name>A0A8B8UQM7_SACPA</name>
<proteinExistence type="predicted"/>
<reference evidence="1" key="4">
    <citation type="submission" date="2025-08" db="UniProtKB">
        <authorList>
            <consortium name="RefSeq"/>
        </authorList>
    </citation>
    <scope>IDENTIFICATION</scope>
    <source>
        <strain evidence="1">CBS432</strain>
    </source>
</reference>
<dbReference type="GeneID" id="54630316"/>
<dbReference type="VEuPathDB" id="FungiDB:SPAR_F00500"/>
<organism evidence="1">
    <name type="scientific">Saccharomyces paradoxus</name>
    <name type="common">Yeast</name>
    <name type="synonym">Saccharomyces douglasii</name>
    <dbReference type="NCBI Taxonomy" id="27291"/>
    <lineage>
        <taxon>Eukaryota</taxon>
        <taxon>Fungi</taxon>
        <taxon>Dikarya</taxon>
        <taxon>Ascomycota</taxon>
        <taxon>Saccharomycotina</taxon>
        <taxon>Saccharomycetes</taxon>
        <taxon>Saccharomycetales</taxon>
        <taxon>Saccharomycetaceae</taxon>
        <taxon>Saccharomyces</taxon>
    </lineage>
</organism>
<dbReference type="KEGG" id="spao:SPAR_F00500"/>
<dbReference type="AlphaFoldDB" id="A0A8B8UQM7"/>
<reference evidence="1" key="1">
    <citation type="journal article" date="2017" name="Nat. Genet.">
        <title>Contrasting evolutionary genome dynamics between domesticated and wild yeasts.</title>
        <authorList>
            <person name="Yue J.X."/>
            <person name="Li J."/>
            <person name="Aigrain L."/>
            <person name="Hallin J."/>
            <person name="Persson K."/>
            <person name="Oliver K."/>
            <person name="Bergstrom A."/>
            <person name="Coupland P."/>
            <person name="Warringer J."/>
            <person name="Lagomarsino M.C."/>
            <person name="Fischer G."/>
            <person name="Durbin R."/>
            <person name="Liti G."/>
        </authorList>
    </citation>
    <scope>NUCLEOTIDE SEQUENCE</scope>
    <source>
        <strain evidence="1">CBS432</strain>
    </source>
</reference>
<sequence length="155" mass="18292">MSKIRPKRTIAHSSLDFCESSQFQNGGYIKVMELISHVVIERNYLPTATTDETRKQQNLELMVSESVCTSKKCRKNTNYISKDLTKKKPRLAKRDKIREWFKKHLLNEEIEILSHKKQLSSIDEDQFPSNILVGCSRELSKPESFQNFEKYKFFR</sequence>
<dbReference type="OrthoDB" id="4041977at2759"/>
<evidence type="ECO:0000313" key="1">
    <source>
        <dbReference type="RefSeq" id="XP_033766054.1"/>
    </source>
</evidence>
<reference evidence="1" key="3">
    <citation type="submission" date="2025-07" db="EMBL/GenBank/DDBJ databases">
        <authorList>
            <consortium name="NCBI Genome Project"/>
        </authorList>
    </citation>
    <scope>NUCLEOTIDE SEQUENCE</scope>
    <source>
        <strain evidence="1">CBS432</strain>
    </source>
</reference>
<gene>
    <name evidence="1" type="ORF">SPAR_F00500</name>
</gene>
<reference evidence="1" key="2">
    <citation type="submission" date="2020-01" db="EMBL/GenBank/DDBJ databases">
        <title>Population-level Yeast Reference Genomes.</title>
        <authorList>
            <person name="Yue J.-X."/>
        </authorList>
    </citation>
    <scope>NUCLEOTIDE SEQUENCE</scope>
    <source>
        <strain evidence="1">CBS432</strain>
    </source>
</reference>
<dbReference type="RefSeq" id="XP_033766054.1">
    <property type="nucleotide sequence ID" value="XM_033910163.1"/>
</dbReference>